<feature type="compositionally biased region" description="Polar residues" evidence="1">
    <location>
        <begin position="220"/>
        <end position="231"/>
    </location>
</feature>
<feature type="compositionally biased region" description="Basic and acidic residues" evidence="1">
    <location>
        <begin position="1"/>
        <end position="20"/>
    </location>
</feature>
<keyword evidence="3" id="KW-1185">Reference proteome</keyword>
<name>A0A6A5FNZ0_PERFL</name>
<feature type="region of interest" description="Disordered" evidence="1">
    <location>
        <begin position="129"/>
        <end position="179"/>
    </location>
</feature>
<dbReference type="Proteomes" id="UP000465112">
    <property type="component" value="Chromosome 2"/>
</dbReference>
<protein>
    <submittedName>
        <fullName evidence="2">Uncharacterized protein</fullName>
    </submittedName>
</protein>
<feature type="region of interest" description="Disordered" evidence="1">
    <location>
        <begin position="218"/>
        <end position="269"/>
    </location>
</feature>
<feature type="compositionally biased region" description="Low complexity" evidence="1">
    <location>
        <begin position="54"/>
        <end position="65"/>
    </location>
</feature>
<dbReference type="EMBL" id="VHII01000002">
    <property type="protein sequence ID" value="KAF1393444.1"/>
    <property type="molecule type" value="Genomic_DNA"/>
</dbReference>
<evidence type="ECO:0000313" key="2">
    <source>
        <dbReference type="EMBL" id="KAF1393444.1"/>
    </source>
</evidence>
<feature type="region of interest" description="Disordered" evidence="1">
    <location>
        <begin position="338"/>
        <end position="363"/>
    </location>
</feature>
<evidence type="ECO:0000313" key="3">
    <source>
        <dbReference type="Proteomes" id="UP000465112"/>
    </source>
</evidence>
<feature type="compositionally biased region" description="Low complexity" evidence="1">
    <location>
        <begin position="146"/>
        <end position="165"/>
    </location>
</feature>
<proteinExistence type="predicted"/>
<sequence>MREFDVEGVADPRLEVKGQRAEPVWSSQLSPDSACFEGSAGSLEQPHDAADTDSLSQGSSVGSLGLEDDDDDANSLKNHFETLTDEKFDTDLRLLQPPEEAEEEKHYLNPRLSISTRFLSRFQDRIRAWPSRAPPPVSMPTRISEESSVSNVSVSSGVEVSSTDSTPKDDSSSSVVKSSRSVLRRRASCAISHQPLHRPIRRRHSVVVVQCRETLRDITSRTPSSVASAAQQGAPRLGYLGTTASSRAKLSQDAPPSGPEEEEKENLADLQPAAPQQELTARSEAQVPLRRPSWLPAAPAALCSQHALGVHWWSQPLLTERLTGSDITAGVCTESLQAPCDEDSHPTEPISMERGAEGAGPEC</sequence>
<feature type="region of interest" description="Disordered" evidence="1">
    <location>
        <begin position="1"/>
        <end position="82"/>
    </location>
</feature>
<evidence type="ECO:0000256" key="1">
    <source>
        <dbReference type="SAM" id="MobiDB-lite"/>
    </source>
</evidence>
<organism evidence="2 3">
    <name type="scientific">Perca fluviatilis</name>
    <name type="common">European perch</name>
    <dbReference type="NCBI Taxonomy" id="8168"/>
    <lineage>
        <taxon>Eukaryota</taxon>
        <taxon>Metazoa</taxon>
        <taxon>Chordata</taxon>
        <taxon>Craniata</taxon>
        <taxon>Vertebrata</taxon>
        <taxon>Euteleostomi</taxon>
        <taxon>Actinopterygii</taxon>
        <taxon>Neopterygii</taxon>
        <taxon>Teleostei</taxon>
        <taxon>Neoteleostei</taxon>
        <taxon>Acanthomorphata</taxon>
        <taxon>Eupercaria</taxon>
        <taxon>Perciformes</taxon>
        <taxon>Percoidei</taxon>
        <taxon>Percidae</taxon>
        <taxon>Percinae</taxon>
        <taxon>Perca</taxon>
    </lineage>
</organism>
<accession>A0A6A5FNZ0</accession>
<comment type="caution">
    <text evidence="2">The sequence shown here is derived from an EMBL/GenBank/DDBJ whole genome shotgun (WGS) entry which is preliminary data.</text>
</comment>
<dbReference type="AlphaFoldDB" id="A0A6A5FNZ0"/>
<reference evidence="2 3" key="1">
    <citation type="submission" date="2019-06" db="EMBL/GenBank/DDBJ databases">
        <title>A chromosome-scale genome assembly of the European perch, Perca fluviatilis.</title>
        <authorList>
            <person name="Roques C."/>
            <person name="Zahm M."/>
            <person name="Cabau C."/>
            <person name="Klopp C."/>
            <person name="Bouchez O."/>
            <person name="Donnadieu C."/>
            <person name="Kuhl H."/>
            <person name="Gislard M."/>
            <person name="Guendouz S."/>
            <person name="Journot L."/>
            <person name="Haffray P."/>
            <person name="Bestin A."/>
            <person name="Morvezen R."/>
            <person name="Feron R."/>
            <person name="Wen M."/>
            <person name="Jouanno E."/>
            <person name="Herpin A."/>
            <person name="Schartl M."/>
            <person name="Postlethwait J."/>
            <person name="Schaerlinger B."/>
            <person name="Chardard D."/>
            <person name="Lecocq T."/>
            <person name="Poncet C."/>
            <person name="Jaffrelo L."/>
            <person name="Lampietro C."/>
            <person name="Guiguen Y."/>
        </authorList>
    </citation>
    <scope>NUCLEOTIDE SEQUENCE [LARGE SCALE GENOMIC DNA]</scope>
    <source>
        <tissue evidence="2">Blood</tissue>
    </source>
</reference>
<gene>
    <name evidence="2" type="ORF">PFLUV_G00015760</name>
</gene>